<feature type="transmembrane region" description="Helical" evidence="9">
    <location>
        <begin position="375"/>
        <end position="396"/>
    </location>
</feature>
<evidence type="ECO:0000256" key="6">
    <source>
        <dbReference type="ARBA" id="ARBA00022927"/>
    </source>
</evidence>
<dbReference type="AlphaFoldDB" id="A0A8J5HC05"/>
<proteinExistence type="inferred from homology"/>
<feature type="transmembrane region" description="Helical" evidence="9">
    <location>
        <begin position="130"/>
        <end position="148"/>
    </location>
</feature>
<reference evidence="10 11" key="1">
    <citation type="submission" date="2020-08" db="EMBL/GenBank/DDBJ databases">
        <title>Plant Genome Project.</title>
        <authorList>
            <person name="Zhang R.-G."/>
        </authorList>
    </citation>
    <scope>NUCLEOTIDE SEQUENCE [LARGE SCALE GENOMIC DNA]</scope>
    <source>
        <tissue evidence="10">Rhizome</tissue>
    </source>
</reference>
<evidence type="ECO:0000313" key="11">
    <source>
        <dbReference type="Proteomes" id="UP000734854"/>
    </source>
</evidence>
<feature type="transmembrane region" description="Helical" evidence="9">
    <location>
        <begin position="183"/>
        <end position="204"/>
    </location>
</feature>
<dbReference type="InterPro" id="IPR004648">
    <property type="entry name" value="Oligpept_transpt"/>
</dbReference>
<dbReference type="Proteomes" id="UP000734854">
    <property type="component" value="Unassembled WGS sequence"/>
</dbReference>
<evidence type="ECO:0000256" key="1">
    <source>
        <dbReference type="ARBA" id="ARBA00004141"/>
    </source>
</evidence>
<feature type="transmembrane region" description="Helical" evidence="9">
    <location>
        <begin position="427"/>
        <end position="444"/>
    </location>
</feature>
<evidence type="ECO:0000256" key="7">
    <source>
        <dbReference type="ARBA" id="ARBA00022989"/>
    </source>
</evidence>
<evidence type="ECO:0000256" key="3">
    <source>
        <dbReference type="ARBA" id="ARBA00022448"/>
    </source>
</evidence>
<gene>
    <name evidence="10" type="ORF">ZIOFF_013607</name>
</gene>
<accession>A0A8J5HC05</accession>
<evidence type="ECO:0000256" key="8">
    <source>
        <dbReference type="ARBA" id="ARBA00023136"/>
    </source>
</evidence>
<organism evidence="10 11">
    <name type="scientific">Zingiber officinale</name>
    <name type="common">Ginger</name>
    <name type="synonym">Amomum zingiber</name>
    <dbReference type="NCBI Taxonomy" id="94328"/>
    <lineage>
        <taxon>Eukaryota</taxon>
        <taxon>Viridiplantae</taxon>
        <taxon>Streptophyta</taxon>
        <taxon>Embryophyta</taxon>
        <taxon>Tracheophyta</taxon>
        <taxon>Spermatophyta</taxon>
        <taxon>Magnoliopsida</taxon>
        <taxon>Liliopsida</taxon>
        <taxon>Zingiberales</taxon>
        <taxon>Zingiberaceae</taxon>
        <taxon>Zingiber</taxon>
    </lineage>
</organism>
<protein>
    <recommendedName>
        <fullName evidence="12">Oligopeptide transporter</fullName>
    </recommendedName>
</protein>
<comment type="similarity">
    <text evidence="2">Belongs to the oligopeptide OPT transporter (TC 2.A.67.1) family.</text>
</comment>
<evidence type="ECO:0000256" key="5">
    <source>
        <dbReference type="ARBA" id="ARBA00022856"/>
    </source>
</evidence>
<evidence type="ECO:0000256" key="9">
    <source>
        <dbReference type="SAM" id="Phobius"/>
    </source>
</evidence>
<dbReference type="GO" id="GO:0016020">
    <property type="term" value="C:membrane"/>
    <property type="evidence" value="ECO:0007669"/>
    <property type="project" value="UniProtKB-SubCell"/>
</dbReference>
<feature type="transmembrane region" description="Helical" evidence="9">
    <location>
        <begin position="210"/>
        <end position="227"/>
    </location>
</feature>
<feature type="transmembrane region" description="Helical" evidence="9">
    <location>
        <begin position="52"/>
        <end position="72"/>
    </location>
</feature>
<dbReference type="NCBIfam" id="TIGR00728">
    <property type="entry name" value="OPT_sfam"/>
    <property type="match status" value="1"/>
</dbReference>
<evidence type="ECO:0008006" key="12">
    <source>
        <dbReference type="Google" id="ProtNLM"/>
    </source>
</evidence>
<feature type="transmembrane region" description="Helical" evidence="9">
    <location>
        <begin position="304"/>
        <end position="328"/>
    </location>
</feature>
<sequence length="516" mass="58619">MDDSPIEQVRLIVPSTDDPTLQVLTFRIWILGVPLCILQSVLLRISSFRQQFINISSVCIDIFLYVGCSLLARVLPNKVVRIPCTRWSFSLNPCSFNIKEHIAMSIFVNSVGSPGFSNISVAKIFYHKEIHILPALLLVISTQMTLFYGRSLWQKFKKAYKDDDELDVHGRLMKQNYESIPQWWFYSILLSMIGMAILVCEGFGGQFQLRYWEVLLACALVFLFLPLECILEAIAGSGFTLDLLLEAIIGYLNPGKPLANMAFKLYGSEAHLVAASAISSFKASHYMKIPPKILFHLMVKSFPFFYYWLILGTTISCFTDFGIAWWMLRSIDNICQPDLLPAGSPWTCPSEKVLYLSGVTWGLVGPSKTFYPDGMYSVVFIFALIGLVAPIPIWLLSHKYPEKKWIGLINFPIIFSAALVLPFGGMLGYWSWFIIGFLFNYFIYHKHREWWTRYNYLLSVGLDAGCAFFILLLSVSLQFQNIYGANWWGLELSDHCSLANCPTISGVIIEGCPIIQ</sequence>
<keyword evidence="3" id="KW-0813">Transport</keyword>
<feature type="transmembrane region" description="Helical" evidence="9">
    <location>
        <begin position="456"/>
        <end position="479"/>
    </location>
</feature>
<dbReference type="EMBL" id="JACMSC010000004">
    <property type="protein sequence ID" value="KAG6523730.1"/>
    <property type="molecule type" value="Genomic_DNA"/>
</dbReference>
<keyword evidence="4 9" id="KW-0812">Transmembrane</keyword>
<feature type="transmembrane region" description="Helical" evidence="9">
    <location>
        <begin position="26"/>
        <end position="45"/>
    </location>
</feature>
<evidence type="ECO:0000256" key="4">
    <source>
        <dbReference type="ARBA" id="ARBA00022692"/>
    </source>
</evidence>
<dbReference type="Pfam" id="PF03169">
    <property type="entry name" value="OPT"/>
    <property type="match status" value="1"/>
</dbReference>
<dbReference type="InterPro" id="IPR004813">
    <property type="entry name" value="OPT"/>
</dbReference>
<dbReference type="GO" id="GO:0015031">
    <property type="term" value="P:protein transport"/>
    <property type="evidence" value="ECO:0007669"/>
    <property type="project" value="UniProtKB-KW"/>
</dbReference>
<evidence type="ECO:0000313" key="10">
    <source>
        <dbReference type="EMBL" id="KAG6523730.1"/>
    </source>
</evidence>
<evidence type="ECO:0000256" key="2">
    <source>
        <dbReference type="ARBA" id="ARBA00005484"/>
    </source>
</evidence>
<keyword evidence="11" id="KW-1185">Reference proteome</keyword>
<dbReference type="GO" id="GO:0035673">
    <property type="term" value="F:oligopeptide transmembrane transporter activity"/>
    <property type="evidence" value="ECO:0007669"/>
    <property type="project" value="InterPro"/>
</dbReference>
<comment type="caution">
    <text evidence="10">The sequence shown here is derived from an EMBL/GenBank/DDBJ whole genome shotgun (WGS) entry which is preliminary data.</text>
</comment>
<comment type="subcellular location">
    <subcellularLocation>
        <location evidence="1">Membrane</location>
        <topology evidence="1">Multi-pass membrane protein</topology>
    </subcellularLocation>
</comment>
<keyword evidence="5" id="KW-0571">Peptide transport</keyword>
<keyword evidence="6" id="KW-0653">Protein transport</keyword>
<keyword evidence="7 9" id="KW-1133">Transmembrane helix</keyword>
<name>A0A8J5HC05_ZINOF</name>
<dbReference type="PANTHER" id="PTHR22601">
    <property type="entry name" value="ISP4 LIKE PROTEIN"/>
    <property type="match status" value="1"/>
</dbReference>
<feature type="transmembrane region" description="Helical" evidence="9">
    <location>
        <begin position="405"/>
        <end position="421"/>
    </location>
</feature>
<keyword evidence="8 9" id="KW-0472">Membrane</keyword>